<dbReference type="EMBL" id="BRPE01000009">
    <property type="protein sequence ID" value="GLA87162.1"/>
    <property type="molecule type" value="Genomic_DNA"/>
</dbReference>
<reference evidence="9" key="1">
    <citation type="submission" date="2022-07" db="EMBL/GenBank/DDBJ databases">
        <title>Taxonomy of Aspergillus series Nigri: significant species reduction supported by multi-species coalescent approaches.</title>
        <authorList>
            <person name="Bian C."/>
            <person name="Kusuya Y."/>
            <person name="Sklenar F."/>
            <person name="D'hooge E."/>
            <person name="Yaguchi T."/>
            <person name="Takahashi H."/>
            <person name="Hubka V."/>
        </authorList>
    </citation>
    <scope>NUCLEOTIDE SEQUENCE</scope>
    <source>
        <strain evidence="9">IFM 56815</strain>
    </source>
</reference>
<keyword evidence="2" id="KW-0479">Metal-binding</keyword>
<feature type="compositionally biased region" description="Low complexity" evidence="7">
    <location>
        <begin position="762"/>
        <end position="779"/>
    </location>
</feature>
<feature type="compositionally biased region" description="Polar residues" evidence="7">
    <location>
        <begin position="690"/>
        <end position="714"/>
    </location>
</feature>
<evidence type="ECO:0000256" key="4">
    <source>
        <dbReference type="ARBA" id="ARBA00023125"/>
    </source>
</evidence>
<dbReference type="GO" id="GO:0009893">
    <property type="term" value="P:positive regulation of metabolic process"/>
    <property type="evidence" value="ECO:0007669"/>
    <property type="project" value="UniProtKB-ARBA"/>
</dbReference>
<evidence type="ECO:0000256" key="6">
    <source>
        <dbReference type="ARBA" id="ARBA00023242"/>
    </source>
</evidence>
<dbReference type="Pfam" id="PF04082">
    <property type="entry name" value="Fungal_trans"/>
    <property type="match status" value="1"/>
</dbReference>
<sequence>MPPPKPRQIKRPRLSLSCIVCRRRKVRCGREHPQCANCVRMKENCVYENMARDKCTGRVRQVSPPVPQGDKSNGQESSADDLEKQTGGFTWSHWMTQDSGNVIDLGDEAPLPRGNVSFIAPPPQRHSAKARCDASSVPHQWLSSSILTPAPLSRQQEVDLQNPTVPSWDETIQLPENHQASARARRSKTPSASQDAATAVSGSARAPSASISHHYLISSDYLSVRRGARARYIGQAFWGFVAGKESMSDDFFDCNRDASPERPLRHISSLGMFNLLRSLPTKPVSDTFLDAFFFAVWPLSPLVHSPTLRADYDRFWDWCRNSDRALPPEKIRDDPTFLCLLFAILYSGACAAPPASWTRGSLQSLRKETTIAHLKSACTTSMSLCQHLEHPTLNTLVSTLLTATFLDRHVGPMRNMVSISTTICIAQSMGLHREGTWSSSLSPVDREIRRRAWWYIIGLDVQSSICTGLPPCCAPEALDIVSMITDTCDDDISDFSGHFSPDLVPGPSEQSIAVILAIARAETARVQSKIVSRLQTGRHLAQTEFTELVTLAKKLQQKIDKLIARVPSQEDIVLARYCIEEIIDHTISYYQVPRDSPGESRADNPECDEGSSEARIPLAIQVLVDLKSRVDSQMKFANRITDKLDENKCWLFPYTLELGSQSTEKDTVNESIFPLPNSSSSSSTIHNHRNQYAPSTATAPQTPSGTRPGPTSNVFAVEYDSGLDQDVLASLTDFESWSSSLARPKWYPSTSEHTRTTPLTCDRIGSISRSSSLGKGDSA</sequence>
<dbReference type="GO" id="GO:0005634">
    <property type="term" value="C:nucleus"/>
    <property type="evidence" value="ECO:0007669"/>
    <property type="project" value="UniProtKB-SubCell"/>
</dbReference>
<feature type="compositionally biased region" description="Polar residues" evidence="7">
    <location>
        <begin position="748"/>
        <end position="759"/>
    </location>
</feature>
<evidence type="ECO:0000256" key="1">
    <source>
        <dbReference type="ARBA" id="ARBA00004123"/>
    </source>
</evidence>
<name>A0A9W6EMC8_ASPTU</name>
<organism evidence="9 10">
    <name type="scientific">Aspergillus tubingensis</name>
    <dbReference type="NCBI Taxonomy" id="5068"/>
    <lineage>
        <taxon>Eukaryota</taxon>
        <taxon>Fungi</taxon>
        <taxon>Dikarya</taxon>
        <taxon>Ascomycota</taxon>
        <taxon>Pezizomycotina</taxon>
        <taxon>Eurotiomycetes</taxon>
        <taxon>Eurotiomycetidae</taxon>
        <taxon>Eurotiales</taxon>
        <taxon>Aspergillaceae</taxon>
        <taxon>Aspergillus</taxon>
        <taxon>Aspergillus subgen. Circumdati</taxon>
    </lineage>
</organism>
<dbReference type="Proteomes" id="UP001144157">
    <property type="component" value="Unassembled WGS sequence"/>
</dbReference>
<dbReference type="InterPro" id="IPR007219">
    <property type="entry name" value="XnlR_reg_dom"/>
</dbReference>
<dbReference type="GO" id="GO:0000981">
    <property type="term" value="F:DNA-binding transcription factor activity, RNA polymerase II-specific"/>
    <property type="evidence" value="ECO:0007669"/>
    <property type="project" value="InterPro"/>
</dbReference>
<evidence type="ECO:0000313" key="9">
    <source>
        <dbReference type="EMBL" id="GLA87162.1"/>
    </source>
</evidence>
<feature type="region of interest" description="Disordered" evidence="7">
    <location>
        <begin position="738"/>
        <end position="779"/>
    </location>
</feature>
<keyword evidence="5" id="KW-0804">Transcription</keyword>
<comment type="caution">
    <text evidence="9">The sequence shown here is derived from an EMBL/GenBank/DDBJ whole genome shotgun (WGS) entry which is preliminary data.</text>
</comment>
<dbReference type="CDD" id="cd12148">
    <property type="entry name" value="fungal_TF_MHR"/>
    <property type="match status" value="1"/>
</dbReference>
<dbReference type="SUPFAM" id="SSF57701">
    <property type="entry name" value="Zn2/Cys6 DNA-binding domain"/>
    <property type="match status" value="1"/>
</dbReference>
<evidence type="ECO:0000313" key="10">
    <source>
        <dbReference type="Proteomes" id="UP001144157"/>
    </source>
</evidence>
<evidence type="ECO:0000256" key="3">
    <source>
        <dbReference type="ARBA" id="ARBA00023015"/>
    </source>
</evidence>
<dbReference type="InterPro" id="IPR001138">
    <property type="entry name" value="Zn2Cys6_DnaBD"/>
</dbReference>
<feature type="region of interest" description="Disordered" evidence="7">
    <location>
        <begin position="178"/>
        <end position="203"/>
    </location>
</feature>
<dbReference type="PROSITE" id="PS50048">
    <property type="entry name" value="ZN2_CY6_FUNGAL_2"/>
    <property type="match status" value="1"/>
</dbReference>
<feature type="region of interest" description="Disordered" evidence="7">
    <location>
        <begin position="58"/>
        <end position="83"/>
    </location>
</feature>
<dbReference type="GO" id="GO:0006351">
    <property type="term" value="P:DNA-templated transcription"/>
    <property type="evidence" value="ECO:0007669"/>
    <property type="project" value="InterPro"/>
</dbReference>
<accession>A0A9W6EMC8</accession>
<dbReference type="SMART" id="SM00906">
    <property type="entry name" value="Fungal_trans"/>
    <property type="match status" value="1"/>
</dbReference>
<protein>
    <recommendedName>
        <fullName evidence="8">Zn(2)-C6 fungal-type domain-containing protein</fullName>
    </recommendedName>
</protein>
<feature type="region of interest" description="Disordered" evidence="7">
    <location>
        <begin position="114"/>
        <end position="133"/>
    </location>
</feature>
<dbReference type="AlphaFoldDB" id="A0A9W6EMC8"/>
<dbReference type="CDD" id="cd00067">
    <property type="entry name" value="GAL4"/>
    <property type="match status" value="1"/>
</dbReference>
<dbReference type="SMART" id="SM00066">
    <property type="entry name" value="GAL4"/>
    <property type="match status" value="1"/>
</dbReference>
<evidence type="ECO:0000259" key="8">
    <source>
        <dbReference type="PROSITE" id="PS50048"/>
    </source>
</evidence>
<dbReference type="InterPro" id="IPR036864">
    <property type="entry name" value="Zn2-C6_fun-type_DNA-bd_sf"/>
</dbReference>
<dbReference type="Gene3D" id="4.10.240.10">
    <property type="entry name" value="Zn(2)-C6 fungal-type DNA-binding domain"/>
    <property type="match status" value="1"/>
</dbReference>
<comment type="subcellular location">
    <subcellularLocation>
        <location evidence="1">Nucleus</location>
    </subcellularLocation>
</comment>
<dbReference type="GO" id="GO:0003677">
    <property type="term" value="F:DNA binding"/>
    <property type="evidence" value="ECO:0007669"/>
    <property type="project" value="UniProtKB-KW"/>
</dbReference>
<gene>
    <name evidence="9" type="ORF">AtubIFM56815_011437</name>
</gene>
<proteinExistence type="predicted"/>
<dbReference type="GO" id="GO:0008270">
    <property type="term" value="F:zinc ion binding"/>
    <property type="evidence" value="ECO:0007669"/>
    <property type="project" value="InterPro"/>
</dbReference>
<evidence type="ECO:0000256" key="7">
    <source>
        <dbReference type="SAM" id="MobiDB-lite"/>
    </source>
</evidence>
<evidence type="ECO:0000256" key="2">
    <source>
        <dbReference type="ARBA" id="ARBA00022723"/>
    </source>
</evidence>
<keyword evidence="3" id="KW-0805">Transcription regulation</keyword>
<dbReference type="PANTHER" id="PTHR31001:SF40">
    <property type="entry name" value="ZN(II)2CYS6 TRANSCRIPTION FACTOR (EUROFUNG)"/>
    <property type="match status" value="1"/>
</dbReference>
<dbReference type="Pfam" id="PF00172">
    <property type="entry name" value="Zn_clus"/>
    <property type="match status" value="1"/>
</dbReference>
<keyword evidence="6" id="KW-0539">Nucleus</keyword>
<feature type="domain" description="Zn(2)-C6 fungal-type" evidence="8">
    <location>
        <begin position="17"/>
        <end position="47"/>
    </location>
</feature>
<dbReference type="PROSITE" id="PS00463">
    <property type="entry name" value="ZN2_CY6_FUNGAL_1"/>
    <property type="match status" value="1"/>
</dbReference>
<keyword evidence="4" id="KW-0238">DNA-binding</keyword>
<feature type="region of interest" description="Disordered" evidence="7">
    <location>
        <begin position="670"/>
        <end position="714"/>
    </location>
</feature>
<dbReference type="PANTHER" id="PTHR31001">
    <property type="entry name" value="UNCHARACTERIZED TRANSCRIPTIONAL REGULATORY PROTEIN"/>
    <property type="match status" value="1"/>
</dbReference>
<evidence type="ECO:0000256" key="5">
    <source>
        <dbReference type="ARBA" id="ARBA00023163"/>
    </source>
</evidence>
<dbReference type="InterPro" id="IPR050613">
    <property type="entry name" value="Sec_Metabolite_Reg"/>
</dbReference>